<organism evidence="2 3">
    <name type="scientific">Kibdelosporangium banguiense</name>
    <dbReference type="NCBI Taxonomy" id="1365924"/>
    <lineage>
        <taxon>Bacteria</taxon>
        <taxon>Bacillati</taxon>
        <taxon>Actinomycetota</taxon>
        <taxon>Actinomycetes</taxon>
        <taxon>Pseudonocardiales</taxon>
        <taxon>Pseudonocardiaceae</taxon>
        <taxon>Kibdelosporangium</taxon>
    </lineage>
</organism>
<dbReference type="EMBL" id="JAGINW010000001">
    <property type="protein sequence ID" value="MBP2330969.1"/>
    <property type="molecule type" value="Genomic_DNA"/>
</dbReference>
<proteinExistence type="predicted"/>
<feature type="domain" description="VWFA" evidence="1">
    <location>
        <begin position="45"/>
        <end position="228"/>
    </location>
</feature>
<dbReference type="PANTHER" id="PTHR10579">
    <property type="entry name" value="CALCIUM-ACTIVATED CHLORIDE CHANNEL REGULATOR"/>
    <property type="match status" value="1"/>
</dbReference>
<gene>
    <name evidence="2" type="ORF">JOF56_011354</name>
</gene>
<dbReference type="InterPro" id="IPR002035">
    <property type="entry name" value="VWF_A"/>
</dbReference>
<dbReference type="RefSeq" id="WP_209647623.1">
    <property type="nucleotide sequence ID" value="NZ_JAGINW010000001.1"/>
</dbReference>
<evidence type="ECO:0000313" key="3">
    <source>
        <dbReference type="Proteomes" id="UP001519332"/>
    </source>
</evidence>
<name>A0ABS4U436_9PSEU</name>
<accession>A0ABS4U436</accession>
<dbReference type="PANTHER" id="PTHR10579:SF43">
    <property type="entry name" value="ZINC FINGER (C3HC4-TYPE RING FINGER) FAMILY PROTEIN"/>
    <property type="match status" value="1"/>
</dbReference>
<dbReference type="Gene3D" id="1.20.120.1690">
    <property type="match status" value="1"/>
</dbReference>
<evidence type="ECO:0000259" key="1">
    <source>
        <dbReference type="PROSITE" id="PS50234"/>
    </source>
</evidence>
<comment type="caution">
    <text evidence="2">The sequence shown here is derived from an EMBL/GenBank/DDBJ whole genome shotgun (WGS) entry which is preliminary data.</text>
</comment>
<dbReference type="SMART" id="SM00327">
    <property type="entry name" value="VWA"/>
    <property type="match status" value="1"/>
</dbReference>
<reference evidence="2 3" key="1">
    <citation type="submission" date="2021-03" db="EMBL/GenBank/DDBJ databases">
        <title>Sequencing the genomes of 1000 actinobacteria strains.</title>
        <authorList>
            <person name="Klenk H.-P."/>
        </authorList>
    </citation>
    <scope>NUCLEOTIDE SEQUENCE [LARGE SCALE GENOMIC DNA]</scope>
    <source>
        <strain evidence="2 3">DSM 46670</strain>
    </source>
</reference>
<evidence type="ECO:0000313" key="2">
    <source>
        <dbReference type="EMBL" id="MBP2330969.1"/>
    </source>
</evidence>
<dbReference type="PROSITE" id="PS50234">
    <property type="entry name" value="VWFA"/>
    <property type="match status" value="1"/>
</dbReference>
<dbReference type="Proteomes" id="UP001519332">
    <property type="component" value="Unassembled WGS sequence"/>
</dbReference>
<dbReference type="InterPro" id="IPR051266">
    <property type="entry name" value="CLCR"/>
</dbReference>
<dbReference type="InterPro" id="IPR036465">
    <property type="entry name" value="vWFA_dom_sf"/>
</dbReference>
<dbReference type="Pfam" id="PF18571">
    <property type="entry name" value="VWA_3_C"/>
    <property type="match status" value="1"/>
</dbReference>
<dbReference type="Pfam" id="PF13519">
    <property type="entry name" value="VWA_2"/>
    <property type="match status" value="1"/>
</dbReference>
<keyword evidence="3" id="KW-1185">Reference proteome</keyword>
<dbReference type="Gene3D" id="2.60.40.3670">
    <property type="match status" value="1"/>
</dbReference>
<sequence>MTDFQVEVYQNEYLPQGAAEVNAIVTVTSSGSDAVAAPVNTTSAAEVIIIDTSGSMHHPPTKLAAAKRATCAAIDTLRDGVNFAVVAGTDIAELVYPPKLGMRPATSLSREEAKRAVNALRADGGTAMGEWLLLAKELFATQSNTLRHAILLTDGQNVHERPKKLERILANVNGLFVCDCRGVGTDWEVKELRKISDTLLGTVDIVAEPDDLEADFRAMTTAAMGKEVADVALRLWTPQGATVKFVKQVEPSLTDLTDRRVESAPRSGDYPTGAWGSESRDYHVCIQVAPANIGDKMLAARVSLVAPGGDVLGKGQVIAVWTDDTALSTKINPEVAHYTGQAELAAAIEEGLEAQRVGQVETATAKLGRAVALAHESGHEDTAKLLSKVVDVVDPVRGTIRLKREVAAVDAMTLESRSQVTKRVGRKSGPGEGEN</sequence>
<dbReference type="CDD" id="cd00198">
    <property type="entry name" value="vWFA"/>
    <property type="match status" value="1"/>
</dbReference>
<protein>
    <recommendedName>
        <fullName evidence="1">VWFA domain-containing protein</fullName>
    </recommendedName>
</protein>
<dbReference type="InterPro" id="IPR041176">
    <property type="entry name" value="VWA_3_C"/>
</dbReference>
<dbReference type="Gene3D" id="3.40.50.410">
    <property type="entry name" value="von Willebrand factor, type A domain"/>
    <property type="match status" value="1"/>
</dbReference>
<dbReference type="SUPFAM" id="SSF53300">
    <property type="entry name" value="vWA-like"/>
    <property type="match status" value="1"/>
</dbReference>